<feature type="DNA-binding region" description="H-T-H motif" evidence="2">
    <location>
        <begin position="34"/>
        <end position="53"/>
    </location>
</feature>
<reference evidence="4 5" key="1">
    <citation type="submission" date="2016-10" db="EMBL/GenBank/DDBJ databases">
        <authorList>
            <person name="Cai Z."/>
        </authorList>
    </citation>
    <scope>NUCLEOTIDE SEQUENCE [LARGE SCALE GENOMIC DNA]</scope>
    <source>
        <strain evidence="4 5">CGMCC 1.10826</strain>
    </source>
</reference>
<proteinExistence type="predicted"/>
<dbReference type="InterPro" id="IPR041484">
    <property type="entry name" value="TetR_C_25"/>
</dbReference>
<dbReference type="InterPro" id="IPR009057">
    <property type="entry name" value="Homeodomain-like_sf"/>
</dbReference>
<dbReference type="Pfam" id="PF17933">
    <property type="entry name" value="TetR_C_25"/>
    <property type="match status" value="1"/>
</dbReference>
<dbReference type="EMBL" id="UETB01000004">
    <property type="protein sequence ID" value="SSA40449.1"/>
    <property type="molecule type" value="Genomic_DNA"/>
</dbReference>
<evidence type="ECO:0000256" key="2">
    <source>
        <dbReference type="PROSITE-ProRule" id="PRU00335"/>
    </source>
</evidence>
<evidence type="ECO:0000256" key="1">
    <source>
        <dbReference type="ARBA" id="ARBA00023125"/>
    </source>
</evidence>
<accession>A0A2Y9ACZ5</accession>
<dbReference type="PRINTS" id="PR00455">
    <property type="entry name" value="HTHTETR"/>
</dbReference>
<dbReference type="PROSITE" id="PS50977">
    <property type="entry name" value="HTH_TETR_2"/>
    <property type="match status" value="1"/>
</dbReference>
<dbReference type="SUPFAM" id="SSF46689">
    <property type="entry name" value="Homeodomain-like"/>
    <property type="match status" value="1"/>
</dbReference>
<feature type="domain" description="HTH tetR-type" evidence="3">
    <location>
        <begin position="12"/>
        <end position="71"/>
    </location>
</feature>
<evidence type="ECO:0000313" key="5">
    <source>
        <dbReference type="Proteomes" id="UP000250222"/>
    </source>
</evidence>
<keyword evidence="5" id="KW-1185">Reference proteome</keyword>
<keyword evidence="1 2" id="KW-0238">DNA-binding</keyword>
<dbReference type="Pfam" id="PF00440">
    <property type="entry name" value="TetR_N"/>
    <property type="match status" value="1"/>
</dbReference>
<evidence type="ECO:0000259" key="3">
    <source>
        <dbReference type="PROSITE" id="PS50977"/>
    </source>
</evidence>
<dbReference type="AlphaFoldDB" id="A0A2Y9ACZ5"/>
<dbReference type="Gene3D" id="1.10.357.10">
    <property type="entry name" value="Tetracycline Repressor, domain 2"/>
    <property type="match status" value="1"/>
</dbReference>
<gene>
    <name evidence="4" type="ORF">SAMN05216184_104142</name>
</gene>
<protein>
    <submittedName>
        <fullName evidence="4">Transcriptional regulator, TetR family</fullName>
    </submittedName>
</protein>
<dbReference type="PANTHER" id="PTHR30055:SF146">
    <property type="entry name" value="HTH-TYPE TRANSCRIPTIONAL DUAL REGULATOR CECR"/>
    <property type="match status" value="1"/>
</dbReference>
<dbReference type="PANTHER" id="PTHR30055">
    <property type="entry name" value="HTH-TYPE TRANSCRIPTIONAL REGULATOR RUTR"/>
    <property type="match status" value="1"/>
</dbReference>
<dbReference type="InterPro" id="IPR001647">
    <property type="entry name" value="HTH_TetR"/>
</dbReference>
<dbReference type="GO" id="GO:0000976">
    <property type="term" value="F:transcription cis-regulatory region binding"/>
    <property type="evidence" value="ECO:0007669"/>
    <property type="project" value="TreeGrafter"/>
</dbReference>
<organism evidence="4 5">
    <name type="scientific">Georgenia satyanarayanai</name>
    <dbReference type="NCBI Taxonomy" id="860221"/>
    <lineage>
        <taxon>Bacteria</taxon>
        <taxon>Bacillati</taxon>
        <taxon>Actinomycetota</taxon>
        <taxon>Actinomycetes</taxon>
        <taxon>Micrococcales</taxon>
        <taxon>Bogoriellaceae</taxon>
        <taxon>Georgenia</taxon>
    </lineage>
</organism>
<name>A0A2Y9ACZ5_9MICO</name>
<evidence type="ECO:0000313" key="4">
    <source>
        <dbReference type="EMBL" id="SSA40449.1"/>
    </source>
</evidence>
<dbReference type="GO" id="GO:0003700">
    <property type="term" value="F:DNA-binding transcription factor activity"/>
    <property type="evidence" value="ECO:0007669"/>
    <property type="project" value="TreeGrafter"/>
</dbReference>
<sequence length="221" mass="23511">MLNMSSTPGEELTARSRILRAAVRRFAADGMAAPLRAVAADAGVSAGLIIHHFGSRDGLREACDAHVLAVARENKAPVLGGGGGAAAMLTQLAQVEGYAPVVGYVLRRLQAGGPLATQLVDGFVGDAVEYLRQGEAAGVVRPSRYPEARARVLTEQALGALLLQLPAQQEHLDLDELPAWLRAYSERIVGPLLEVYTEPLLTDRSLLDSYVESRTGHTPEP</sequence>
<dbReference type="InterPro" id="IPR050109">
    <property type="entry name" value="HTH-type_TetR-like_transc_reg"/>
</dbReference>
<dbReference type="Proteomes" id="UP000250222">
    <property type="component" value="Unassembled WGS sequence"/>
</dbReference>